<evidence type="ECO:0000313" key="2">
    <source>
        <dbReference type="Proteomes" id="UP000030663"/>
    </source>
</evidence>
<dbReference type="Proteomes" id="UP000030663">
    <property type="component" value="Unassembled WGS sequence"/>
</dbReference>
<protein>
    <submittedName>
        <fullName evidence="1">Uncharacterized protein</fullName>
    </submittedName>
</protein>
<dbReference type="AlphaFoldDB" id="X0BW71"/>
<gene>
    <name evidence="1" type="ORF">FOQG_12862</name>
</gene>
<dbReference type="EMBL" id="KI979329">
    <property type="protein sequence ID" value="EXK82739.1"/>
    <property type="molecule type" value="Genomic_DNA"/>
</dbReference>
<keyword evidence="2" id="KW-1185">Reference proteome</keyword>
<sequence length="60" mass="6683">MNGSNISSSQTSIATNFGKIFARDPRKPFKNFVASLSIISSHRQNLCLVSAQKNMKRKEP</sequence>
<accession>X0BW71</accession>
<dbReference type="HOGENOM" id="CLU_2941855_0_0_1"/>
<proteinExistence type="predicted"/>
<evidence type="ECO:0000313" key="1">
    <source>
        <dbReference type="EMBL" id="EXK82739.1"/>
    </source>
</evidence>
<organism evidence="1 2">
    <name type="scientific">Fusarium oxysporum f. sp. raphani 54005</name>
    <dbReference type="NCBI Taxonomy" id="1089458"/>
    <lineage>
        <taxon>Eukaryota</taxon>
        <taxon>Fungi</taxon>
        <taxon>Dikarya</taxon>
        <taxon>Ascomycota</taxon>
        <taxon>Pezizomycotina</taxon>
        <taxon>Sordariomycetes</taxon>
        <taxon>Hypocreomycetidae</taxon>
        <taxon>Hypocreales</taxon>
        <taxon>Nectriaceae</taxon>
        <taxon>Fusarium</taxon>
        <taxon>Fusarium oxysporum species complex</taxon>
    </lineage>
</organism>
<name>X0BW71_FUSOX</name>
<reference evidence="1 2" key="1">
    <citation type="submission" date="2011-11" db="EMBL/GenBank/DDBJ databases">
        <title>The Genome Sequence of Fusarium oxysporum PHW815.</title>
        <authorList>
            <consortium name="The Broad Institute Genome Sequencing Platform"/>
            <person name="Ma L.-J."/>
            <person name="Gale L.R."/>
            <person name="Schwartz D.C."/>
            <person name="Zhou S."/>
            <person name="Corby-Kistler H."/>
            <person name="Young S.K."/>
            <person name="Zeng Q."/>
            <person name="Gargeya S."/>
            <person name="Fitzgerald M."/>
            <person name="Haas B."/>
            <person name="Abouelleil A."/>
            <person name="Alvarado L."/>
            <person name="Arachchi H.M."/>
            <person name="Berlin A."/>
            <person name="Brown A."/>
            <person name="Chapman S.B."/>
            <person name="Chen Z."/>
            <person name="Dunbar C."/>
            <person name="Freedman E."/>
            <person name="Gearin G."/>
            <person name="Goldberg J."/>
            <person name="Griggs A."/>
            <person name="Gujja S."/>
            <person name="Heiman D."/>
            <person name="Howarth C."/>
            <person name="Larson L."/>
            <person name="Lui A."/>
            <person name="MacDonald P.J.P."/>
            <person name="Montmayeur A."/>
            <person name="Murphy C."/>
            <person name="Neiman D."/>
            <person name="Pearson M."/>
            <person name="Priest M."/>
            <person name="Roberts A."/>
            <person name="Saif S."/>
            <person name="Shea T."/>
            <person name="Shenoy N."/>
            <person name="Sisk P."/>
            <person name="Stolte C."/>
            <person name="Sykes S."/>
            <person name="Wortman J."/>
            <person name="Nusbaum C."/>
            <person name="Birren B."/>
        </authorList>
    </citation>
    <scope>NUCLEOTIDE SEQUENCE [LARGE SCALE GENOMIC DNA]</scope>
    <source>
        <strain evidence="1 2">54005</strain>
    </source>
</reference>